<sequence length="186" mass="20345">MASASNSARSVRSAKGVSDALFAISRDELGAYFFERPGRSLSYLRFSDDERIPFEMDVPPLIEGNDIEEFTSLATVMGKQGSEFLILILKTKGKDNSVESAGDDHDDGDGDDGDGDDGDDGDGDDDDDGNCRRILSSVTFLPRRFRAIFNLLTDCCDNNNFDDDIEDEDDFLKEGASSINISPKSD</sequence>
<dbReference type="WBParaSite" id="PSAMB.scaffold9859size4565.g32815.t1">
    <property type="protein sequence ID" value="PSAMB.scaffold9859size4565.g32815.t1"/>
    <property type="gene ID" value="PSAMB.scaffold9859size4565.g32815"/>
</dbReference>
<dbReference type="Proteomes" id="UP000887566">
    <property type="component" value="Unplaced"/>
</dbReference>
<organism evidence="2 3">
    <name type="scientific">Plectus sambesii</name>
    <dbReference type="NCBI Taxonomy" id="2011161"/>
    <lineage>
        <taxon>Eukaryota</taxon>
        <taxon>Metazoa</taxon>
        <taxon>Ecdysozoa</taxon>
        <taxon>Nematoda</taxon>
        <taxon>Chromadorea</taxon>
        <taxon>Plectida</taxon>
        <taxon>Plectina</taxon>
        <taxon>Plectoidea</taxon>
        <taxon>Plectidae</taxon>
        <taxon>Plectus</taxon>
    </lineage>
</organism>
<feature type="region of interest" description="Disordered" evidence="1">
    <location>
        <begin position="94"/>
        <end position="129"/>
    </location>
</feature>
<name>A0A914XNY1_9BILA</name>
<keyword evidence="2" id="KW-1185">Reference proteome</keyword>
<protein>
    <submittedName>
        <fullName evidence="3">Uncharacterized protein</fullName>
    </submittedName>
</protein>
<evidence type="ECO:0000313" key="3">
    <source>
        <dbReference type="WBParaSite" id="PSAMB.scaffold9859size4565.g32815.t1"/>
    </source>
</evidence>
<proteinExistence type="predicted"/>
<evidence type="ECO:0000313" key="2">
    <source>
        <dbReference type="Proteomes" id="UP000887566"/>
    </source>
</evidence>
<dbReference type="AlphaFoldDB" id="A0A914XNY1"/>
<accession>A0A914XNY1</accession>
<reference evidence="3" key="1">
    <citation type="submission" date="2022-11" db="UniProtKB">
        <authorList>
            <consortium name="WormBaseParasite"/>
        </authorList>
    </citation>
    <scope>IDENTIFICATION</scope>
</reference>
<feature type="compositionally biased region" description="Acidic residues" evidence="1">
    <location>
        <begin position="104"/>
        <end position="128"/>
    </location>
</feature>
<evidence type="ECO:0000256" key="1">
    <source>
        <dbReference type="SAM" id="MobiDB-lite"/>
    </source>
</evidence>